<evidence type="ECO:0000256" key="8">
    <source>
        <dbReference type="ARBA" id="ARBA00023242"/>
    </source>
</evidence>
<keyword evidence="7" id="KW-0808">Transferase</keyword>
<evidence type="ECO:0000256" key="6">
    <source>
        <dbReference type="ARBA" id="ARBA00022603"/>
    </source>
</evidence>
<name>A0AAD2PYB0_9STRA</name>
<evidence type="ECO:0000313" key="9">
    <source>
        <dbReference type="EMBL" id="CAJ1969927.1"/>
    </source>
</evidence>
<organism evidence="9 10">
    <name type="scientific">Cylindrotheca closterium</name>
    <dbReference type="NCBI Taxonomy" id="2856"/>
    <lineage>
        <taxon>Eukaryota</taxon>
        <taxon>Sar</taxon>
        <taxon>Stramenopiles</taxon>
        <taxon>Ochrophyta</taxon>
        <taxon>Bacillariophyta</taxon>
        <taxon>Bacillariophyceae</taxon>
        <taxon>Bacillariophycidae</taxon>
        <taxon>Bacillariales</taxon>
        <taxon>Bacillariaceae</taxon>
        <taxon>Cylindrotheca</taxon>
    </lineage>
</organism>
<dbReference type="GO" id="GO:0005737">
    <property type="term" value="C:cytoplasm"/>
    <property type="evidence" value="ECO:0007669"/>
    <property type="project" value="UniProtKB-SubCell"/>
</dbReference>
<protein>
    <recommendedName>
        <fullName evidence="4">Calmodulin-lysine N-methyltransferase</fullName>
        <ecNumber evidence="3">2.1.1.60</ecNumber>
    </recommendedName>
</protein>
<dbReference type="EC" id="2.1.1.60" evidence="3"/>
<evidence type="ECO:0000256" key="3">
    <source>
        <dbReference type="ARBA" id="ARBA00011914"/>
    </source>
</evidence>
<dbReference type="InterPro" id="IPR025800">
    <property type="entry name" value="CaM-Lys-N-MeTrfase"/>
</dbReference>
<evidence type="ECO:0000256" key="2">
    <source>
        <dbReference type="ARBA" id="ARBA00004496"/>
    </source>
</evidence>
<evidence type="ECO:0000313" key="10">
    <source>
        <dbReference type="Proteomes" id="UP001295423"/>
    </source>
</evidence>
<dbReference type="Gene3D" id="3.40.50.150">
    <property type="entry name" value="Vaccinia Virus protein VP39"/>
    <property type="match status" value="1"/>
</dbReference>
<reference evidence="9" key="1">
    <citation type="submission" date="2023-08" db="EMBL/GenBank/DDBJ databases">
        <authorList>
            <person name="Audoor S."/>
            <person name="Bilcke G."/>
        </authorList>
    </citation>
    <scope>NUCLEOTIDE SEQUENCE</scope>
</reference>
<gene>
    <name evidence="9" type="ORF">CYCCA115_LOCUS23951</name>
</gene>
<dbReference type="EMBL" id="CAKOGP040002436">
    <property type="protein sequence ID" value="CAJ1969927.1"/>
    <property type="molecule type" value="Genomic_DNA"/>
</dbReference>
<sequence>MMVNSNGGDEMKKDRAKARWSILRNALLQKAQSSNEHSIHRFAGYQLLEPTTASEGTTNEGYKILEGALKLHAFDDQLSLDKNLDRLEFKVYALAAFHPNGKCLDIAKVPSSVSTELIGKLKERCQSVVHLLVVDDKNPPEKITILVQESSKTLTKYTCRQYKLDESCSLFTREPFETKLSIQDLVSHRTTGVDNTGNICVWDSERTLSFLLYHHLDAFLSLFKNCNGIRSARRILELGTGMAGLAAIALGLRLVQDNSEASSSTRIDVTLTDGHAEGVKNNDVNQVLTKAFCSENSKHPYHSLSIETNCLLWTTELESSLPEQQDVVLISDCVHFQNFHAALVATTLRSLCVGGIALFCQPKRGDSLDNFVSLLACVGDNDLVSIKWIQHSAIEEAHENASSQHNDVYDENLHYPKLLAVTKLRDLTIEDCQRFEDHQKSRN</sequence>
<comment type="subcellular location">
    <subcellularLocation>
        <location evidence="2">Cytoplasm</location>
    </subcellularLocation>
    <subcellularLocation>
        <location evidence="1">Nucleus</location>
    </subcellularLocation>
</comment>
<comment type="caution">
    <text evidence="9">The sequence shown here is derived from an EMBL/GenBank/DDBJ whole genome shotgun (WGS) entry which is preliminary data.</text>
</comment>
<dbReference type="SUPFAM" id="SSF53335">
    <property type="entry name" value="S-adenosyl-L-methionine-dependent methyltransferases"/>
    <property type="match status" value="1"/>
</dbReference>
<dbReference type="InterPro" id="IPR029063">
    <property type="entry name" value="SAM-dependent_MTases_sf"/>
</dbReference>
<accession>A0AAD2PYB0</accession>
<proteinExistence type="predicted"/>
<dbReference type="GO" id="GO:0018025">
    <property type="term" value="F:calmodulin-lysine N-methyltransferase activity"/>
    <property type="evidence" value="ECO:0007669"/>
    <property type="project" value="UniProtKB-EC"/>
</dbReference>
<evidence type="ECO:0000256" key="4">
    <source>
        <dbReference type="ARBA" id="ARBA00020594"/>
    </source>
</evidence>
<dbReference type="GO" id="GO:0032259">
    <property type="term" value="P:methylation"/>
    <property type="evidence" value="ECO:0007669"/>
    <property type="project" value="UniProtKB-KW"/>
</dbReference>
<dbReference type="GO" id="GO:0005634">
    <property type="term" value="C:nucleus"/>
    <property type="evidence" value="ECO:0007669"/>
    <property type="project" value="UniProtKB-SubCell"/>
</dbReference>
<dbReference type="PANTHER" id="PTHR13539">
    <property type="entry name" value="CALMODULIN-LYSINE N-METHYLTRANSFERASE"/>
    <property type="match status" value="1"/>
</dbReference>
<keyword evidence="8" id="KW-0539">Nucleus</keyword>
<keyword evidence="5" id="KW-0963">Cytoplasm</keyword>
<dbReference type="PANTHER" id="PTHR13539:SF3">
    <property type="entry name" value="CALMODULIN-LYSINE N-METHYLTRANSFERASE"/>
    <property type="match status" value="1"/>
</dbReference>
<dbReference type="Proteomes" id="UP001295423">
    <property type="component" value="Unassembled WGS sequence"/>
</dbReference>
<dbReference type="InterPro" id="IPR019410">
    <property type="entry name" value="Methyltransf_16"/>
</dbReference>
<keyword evidence="6" id="KW-0489">Methyltransferase</keyword>
<keyword evidence="10" id="KW-1185">Reference proteome</keyword>
<evidence type="ECO:0000256" key="1">
    <source>
        <dbReference type="ARBA" id="ARBA00004123"/>
    </source>
</evidence>
<evidence type="ECO:0000256" key="7">
    <source>
        <dbReference type="ARBA" id="ARBA00022679"/>
    </source>
</evidence>
<dbReference type="Pfam" id="PF10294">
    <property type="entry name" value="Methyltransf_16"/>
    <property type="match status" value="1"/>
</dbReference>
<dbReference type="AlphaFoldDB" id="A0AAD2PYB0"/>
<evidence type="ECO:0000256" key="5">
    <source>
        <dbReference type="ARBA" id="ARBA00022490"/>
    </source>
</evidence>